<organism evidence="3 4">
    <name type="scientific">Candidatus Nomurabacteria bacterium RIFCSPLOWO2_01_FULL_41_21</name>
    <dbReference type="NCBI Taxonomy" id="1801776"/>
    <lineage>
        <taxon>Bacteria</taxon>
        <taxon>Candidatus Nomuraibacteriota</taxon>
    </lineage>
</organism>
<feature type="region of interest" description="Disordered" evidence="1">
    <location>
        <begin position="269"/>
        <end position="305"/>
    </location>
</feature>
<dbReference type="InterPro" id="IPR036366">
    <property type="entry name" value="PGBDSf"/>
</dbReference>
<dbReference type="InterPro" id="IPR036365">
    <property type="entry name" value="PGBD-like_sf"/>
</dbReference>
<feature type="compositionally biased region" description="Pro residues" evidence="1">
    <location>
        <begin position="566"/>
        <end position="575"/>
    </location>
</feature>
<name>A0A1F6X2T5_9BACT</name>
<feature type="compositionally biased region" description="Acidic residues" evidence="1">
    <location>
        <begin position="273"/>
        <end position="283"/>
    </location>
</feature>
<evidence type="ECO:0000313" key="3">
    <source>
        <dbReference type="EMBL" id="OGI88447.1"/>
    </source>
</evidence>
<protein>
    <recommendedName>
        <fullName evidence="2">Peptidoglycan binding-like domain-containing protein</fullName>
    </recommendedName>
</protein>
<feature type="region of interest" description="Disordered" evidence="1">
    <location>
        <begin position="540"/>
        <end position="619"/>
    </location>
</feature>
<sequence length="788" mass="83129">MRGFASFVIVLALALGMVAVFAGNSMKISAASGYAIEITGTSVSGFDLSIEGNASAHPYVGIESQQHVTVSDWGDGSIGTLADTNLVFGDNGGSDKFFDGTWSSEHTYANPGEYTITAKVCHQINRDFDCTGAEGSDMSTDTVIVVIEVPTENTLPLCTDGIDNDGDDLVDLADPDCAEFIPTLTVTKVVDGGAMLATDFDLFVDGNPVTTGVEATYSAGAHVVSETTVANYAGVISGDCALDGSITLSAGAMASCTITNTFFSDPPVPECSDGLDNDQDEYTDFGGQNPDPECSSAEDDSEEPVNIFGCMDPVANNYNENATNSDNSCTYNQCIDGVDNDDDGLIDFAGGDPGCTDPQDNDEIDPVVDACPNEQTDPGVQTSGPCNSDDVCPNDPGIQTSTEECSPQQCEDETWNEMYFSDTGTMVGEGNAVELTSIHSAWTAVIAGAEWIWSTDPVVTVPDPTTETEVFTETFTVVGTPTGGSLMIATDNTYTVTINGNPLCADASVTNFTSETQDTCAIDADDLITGENTLEITVTNEAHGDRPESNPAGLMYKLSIDGNECVPPPPPPPPQCSDDVDNADSEDELVDENDPGCHTDGDSGNSESYDPNDNDESNTVEEVSLCEDNSANNFGQPLPCTFNESSGGGGGSSSGSRRNSNSGGQVLGAATDICNIVKTHMRRGYVTIPDEVQTLQNFLNAYMSSGLIVDSKFGPKTEAAVKAFQLRQRANVMNPWGLTAPTGIFYLTSLAEAKRVMCPLDYGNLPIHRRDELIPWSKNPTQVPPKAN</sequence>
<dbReference type="SUPFAM" id="SSF47090">
    <property type="entry name" value="PGBD-like"/>
    <property type="match status" value="1"/>
</dbReference>
<feature type="domain" description="Peptidoglycan binding-like" evidence="2">
    <location>
        <begin position="690"/>
        <end position="729"/>
    </location>
</feature>
<feature type="compositionally biased region" description="Acidic residues" evidence="1">
    <location>
        <begin position="610"/>
        <end position="619"/>
    </location>
</feature>
<dbReference type="AlphaFoldDB" id="A0A1F6X2T5"/>
<feature type="region of interest" description="Disordered" evidence="1">
    <location>
        <begin position="636"/>
        <end position="664"/>
    </location>
</feature>
<gene>
    <name evidence="3" type="ORF">A2914_02360</name>
</gene>
<dbReference type="InterPro" id="IPR002477">
    <property type="entry name" value="Peptidoglycan-bd-like"/>
</dbReference>
<dbReference type="Gene3D" id="2.60.120.260">
    <property type="entry name" value="Galactose-binding domain-like"/>
    <property type="match status" value="1"/>
</dbReference>
<dbReference type="Pfam" id="PF01471">
    <property type="entry name" value="PG_binding_1"/>
    <property type="match status" value="1"/>
</dbReference>
<dbReference type="EMBL" id="MFVA01000016">
    <property type="protein sequence ID" value="OGI88447.1"/>
    <property type="molecule type" value="Genomic_DNA"/>
</dbReference>
<evidence type="ECO:0000313" key="4">
    <source>
        <dbReference type="Proteomes" id="UP000176423"/>
    </source>
</evidence>
<accession>A0A1F6X2T5</accession>
<evidence type="ECO:0000256" key="1">
    <source>
        <dbReference type="SAM" id="MobiDB-lite"/>
    </source>
</evidence>
<evidence type="ECO:0000259" key="2">
    <source>
        <dbReference type="Pfam" id="PF01471"/>
    </source>
</evidence>
<comment type="caution">
    <text evidence="3">The sequence shown here is derived from an EMBL/GenBank/DDBJ whole genome shotgun (WGS) entry which is preliminary data.</text>
</comment>
<dbReference type="Gene3D" id="2.40.160.150">
    <property type="match status" value="1"/>
</dbReference>
<reference evidence="3 4" key="1">
    <citation type="journal article" date="2016" name="Nat. Commun.">
        <title>Thousands of microbial genomes shed light on interconnected biogeochemical processes in an aquifer system.</title>
        <authorList>
            <person name="Anantharaman K."/>
            <person name="Brown C.T."/>
            <person name="Hug L.A."/>
            <person name="Sharon I."/>
            <person name="Castelle C.J."/>
            <person name="Probst A.J."/>
            <person name="Thomas B.C."/>
            <person name="Singh A."/>
            <person name="Wilkins M.J."/>
            <person name="Karaoz U."/>
            <person name="Brodie E.L."/>
            <person name="Williams K.H."/>
            <person name="Hubbard S.S."/>
            <person name="Banfield J.F."/>
        </authorList>
    </citation>
    <scope>NUCLEOTIDE SEQUENCE [LARGE SCALE GENOMIC DNA]</scope>
</reference>
<dbReference type="Proteomes" id="UP000176423">
    <property type="component" value="Unassembled WGS sequence"/>
</dbReference>
<feature type="compositionally biased region" description="Acidic residues" evidence="1">
    <location>
        <begin position="578"/>
        <end position="594"/>
    </location>
</feature>
<proteinExistence type="predicted"/>
<feature type="compositionally biased region" description="Low complexity" evidence="1">
    <location>
        <begin position="654"/>
        <end position="664"/>
    </location>
</feature>
<dbReference type="Gene3D" id="1.10.101.10">
    <property type="entry name" value="PGBD-like superfamily/PGBD"/>
    <property type="match status" value="1"/>
</dbReference>
<dbReference type="STRING" id="1801776.A2914_02360"/>